<dbReference type="RefSeq" id="WP_203242952.1">
    <property type="nucleotide sequence ID" value="NZ_JAFBRH010000004.1"/>
</dbReference>
<dbReference type="Pfam" id="PF21810">
    <property type="entry name" value="DUF6880"/>
    <property type="match status" value="1"/>
</dbReference>
<evidence type="ECO:0000313" key="1">
    <source>
        <dbReference type="EMBL" id="MBM1715053.1"/>
    </source>
</evidence>
<dbReference type="AlphaFoldDB" id="A0AAE2W0J1"/>
<sequence>MSKKTLNAENLAALGAETLANLLIEVSTGSAEIKRRLRLELSHNLGPTELARDVRKRLNSIRRSTSFVGWRRRKALIKDLTTQAEMIIEKIAPDAPDVAFDLLWEFVDLAPSVYERVDDSRGDVGDVFRNARAQLEDIAPRAGLDPQTLALRIWEVVRDNGYGEFDGIIGLMANTLGTAGLDHLKTLVTAHAETPVEEPQSHAAIQFLRDLRSNGGNYAEEQKSRLIKRCLQEIAVAQGDTDAYVAQYSAAELARPHVAAEVAELELGEGRASAALAVLTGADLDQRRVDDLRWDRVYIACLLALDRLPDAQTHRWSVFCATLDRDVLRDYLKVLPDFDDIEVEDEAKAHALQFEDFTTALSFFLAWPDLIFAAKLVEDRAEELNGNLYELLTPAAESLRDRHPRAAVLLWRAMIDYALTEGRTTRYGHAADHLMDCIAADLEVTDYGRFPPHEVFEGYLRERHKHKSSFWARLP</sequence>
<evidence type="ECO:0000313" key="2">
    <source>
        <dbReference type="Proteomes" id="UP000732193"/>
    </source>
</evidence>
<proteinExistence type="predicted"/>
<dbReference type="Proteomes" id="UP000732193">
    <property type="component" value="Unassembled WGS sequence"/>
</dbReference>
<comment type="caution">
    <text evidence="1">The sequence shown here is derived from an EMBL/GenBank/DDBJ whole genome shotgun (WGS) entry which is preliminary data.</text>
</comment>
<reference evidence="1 2" key="1">
    <citation type="submission" date="2021-01" db="EMBL/GenBank/DDBJ databases">
        <title>Diatom-associated Roseobacters Show Island Model of Population Structure.</title>
        <authorList>
            <person name="Qu L."/>
            <person name="Feng X."/>
            <person name="Chen Y."/>
            <person name="Li L."/>
            <person name="Wang X."/>
            <person name="Hu Z."/>
            <person name="Wang H."/>
            <person name="Luo H."/>
        </authorList>
    </citation>
    <scope>NUCLEOTIDE SEQUENCE [LARGE SCALE GENOMIC DNA]</scope>
    <source>
        <strain evidence="1 2">TR60-84</strain>
    </source>
</reference>
<dbReference type="EMBL" id="JAFBRM010000004">
    <property type="protein sequence ID" value="MBM1715053.1"/>
    <property type="molecule type" value="Genomic_DNA"/>
</dbReference>
<accession>A0AAE2W0J1</accession>
<organism evidence="1 2">
    <name type="scientific">Sulfitobacter geojensis</name>
    <dbReference type="NCBI Taxonomy" id="1342299"/>
    <lineage>
        <taxon>Bacteria</taxon>
        <taxon>Pseudomonadati</taxon>
        <taxon>Pseudomonadota</taxon>
        <taxon>Alphaproteobacteria</taxon>
        <taxon>Rhodobacterales</taxon>
        <taxon>Roseobacteraceae</taxon>
        <taxon>Sulfitobacter</taxon>
    </lineage>
</organism>
<protein>
    <submittedName>
        <fullName evidence="1">Uncharacterized protein</fullName>
    </submittedName>
</protein>
<dbReference type="InterPro" id="IPR049245">
    <property type="entry name" value="DUF6880"/>
</dbReference>
<name>A0AAE2W0J1_9RHOB</name>
<gene>
    <name evidence="1" type="ORF">JQV55_15895</name>
</gene>
<keyword evidence="2" id="KW-1185">Reference proteome</keyword>